<dbReference type="GO" id="GO:0016491">
    <property type="term" value="F:oxidoreductase activity"/>
    <property type="evidence" value="ECO:0007669"/>
    <property type="project" value="InterPro"/>
</dbReference>
<keyword evidence="3" id="KW-1185">Reference proteome</keyword>
<protein>
    <submittedName>
        <fullName evidence="2">Redoxin domain-containing protein</fullName>
    </submittedName>
</protein>
<sequence>MKTFSILSNNSPLSNWAAPHLLRLVGLLLLTVASSTVALAQANRMVSISGKSFTAPDTLVLIKPYEDLRYNGVKIPVNEDSTFHYTFNEETSARYELIYLSEFKMNLWREFLFFADEENIRFDLYDRDNRESSLVEGSEYTTLWRHFVKIRESTWMPVFMSAMEQASGLPEVQARYKRDSLNRELVLWEFYFVKEYPTEIEMAVLYDNVRSHKENRLLQEDFARQYEYLKAKSTDADLLLQIKNSLRSANNALIGKPFSDFFLLLPESDSLRLSKIIPQHKYTIIDMWSPWCSPCIKKSRLLESNYQWMKENGMEVIGIIGGIENEEKYKDAAENFKYPWKNYSEVSDHQSLWSRYGFDYGGGGQVLINRDGTVEAINPSIEDLKRLLSL</sequence>
<comment type="caution">
    <text evidence="2">The sequence shown here is derived from an EMBL/GenBank/DDBJ whole genome shotgun (WGS) entry which is preliminary data.</text>
</comment>
<dbReference type="SUPFAM" id="SSF52833">
    <property type="entry name" value="Thioredoxin-like"/>
    <property type="match status" value="1"/>
</dbReference>
<dbReference type="Proteomes" id="UP000650081">
    <property type="component" value="Unassembled WGS sequence"/>
</dbReference>
<dbReference type="Gene3D" id="3.40.30.10">
    <property type="entry name" value="Glutaredoxin"/>
    <property type="match status" value="1"/>
</dbReference>
<dbReference type="Pfam" id="PF00578">
    <property type="entry name" value="AhpC-TSA"/>
    <property type="match status" value="1"/>
</dbReference>
<evidence type="ECO:0000313" key="3">
    <source>
        <dbReference type="Proteomes" id="UP000650081"/>
    </source>
</evidence>
<dbReference type="AlphaFoldDB" id="A0A923PJ04"/>
<dbReference type="RefSeq" id="WP_187465675.1">
    <property type="nucleotide sequence ID" value="NZ_JACSIT010000067.1"/>
</dbReference>
<gene>
    <name evidence="2" type="ORF">H9S92_05355</name>
</gene>
<dbReference type="InterPro" id="IPR000866">
    <property type="entry name" value="AhpC/TSA"/>
</dbReference>
<dbReference type="EMBL" id="JACSIT010000067">
    <property type="protein sequence ID" value="MBC6993576.1"/>
    <property type="molecule type" value="Genomic_DNA"/>
</dbReference>
<feature type="domain" description="Thioredoxin" evidence="1">
    <location>
        <begin position="252"/>
        <end position="390"/>
    </location>
</feature>
<dbReference type="GO" id="GO:0016209">
    <property type="term" value="F:antioxidant activity"/>
    <property type="evidence" value="ECO:0007669"/>
    <property type="project" value="InterPro"/>
</dbReference>
<dbReference type="InterPro" id="IPR036249">
    <property type="entry name" value="Thioredoxin-like_sf"/>
</dbReference>
<accession>A0A923PJ04</accession>
<organism evidence="2 3">
    <name type="scientific">Neolewinella lacunae</name>
    <dbReference type="NCBI Taxonomy" id="1517758"/>
    <lineage>
        <taxon>Bacteria</taxon>
        <taxon>Pseudomonadati</taxon>
        <taxon>Bacteroidota</taxon>
        <taxon>Saprospiria</taxon>
        <taxon>Saprospirales</taxon>
        <taxon>Lewinellaceae</taxon>
        <taxon>Neolewinella</taxon>
    </lineage>
</organism>
<evidence type="ECO:0000313" key="2">
    <source>
        <dbReference type="EMBL" id="MBC6993576.1"/>
    </source>
</evidence>
<dbReference type="InterPro" id="IPR013766">
    <property type="entry name" value="Thioredoxin_domain"/>
</dbReference>
<reference evidence="2" key="1">
    <citation type="submission" date="2020-08" db="EMBL/GenBank/DDBJ databases">
        <title>Lewinella bacteria from marine environments.</title>
        <authorList>
            <person name="Zhong Y."/>
        </authorList>
    </citation>
    <scope>NUCLEOTIDE SEQUENCE</scope>
    <source>
        <strain evidence="2">KCTC 42187</strain>
    </source>
</reference>
<evidence type="ECO:0000259" key="1">
    <source>
        <dbReference type="PROSITE" id="PS51352"/>
    </source>
</evidence>
<dbReference type="PROSITE" id="PS51352">
    <property type="entry name" value="THIOREDOXIN_2"/>
    <property type="match status" value="1"/>
</dbReference>
<name>A0A923PJ04_9BACT</name>
<proteinExistence type="predicted"/>